<dbReference type="RefSeq" id="WP_203095872.1">
    <property type="nucleotide sequence ID" value="NZ_CP059075.1"/>
</dbReference>
<dbReference type="EMBL" id="CP059075">
    <property type="protein sequence ID" value="QRE03544.1"/>
    <property type="molecule type" value="Genomic_DNA"/>
</dbReference>
<accession>A0A7U2R9S2</accession>
<dbReference type="AlphaFoldDB" id="A0A7U2R9S2"/>
<name>A0A7U2R9S2_FLAPS</name>
<evidence type="ECO:0000313" key="1">
    <source>
        <dbReference type="EMBL" id="QRE03544.1"/>
    </source>
</evidence>
<protein>
    <submittedName>
        <fullName evidence="1">Uncharacterized protein</fullName>
    </submittedName>
</protein>
<gene>
    <name evidence="1" type="ORF">H0H26_11740</name>
</gene>
<reference evidence="1 2" key="1">
    <citation type="submission" date="2020-07" db="EMBL/GenBank/DDBJ databases">
        <title>Genomic characterization of Flavobacterium psychrophilum strains.</title>
        <authorList>
            <person name="Castillo D."/>
            <person name="Jorgensen J."/>
            <person name="Middelboe M."/>
        </authorList>
    </citation>
    <scope>NUCLEOTIDE SEQUENCE [LARGE SCALE GENOMIC DNA]</scope>
    <source>
        <strain evidence="1 2">FPS-R7</strain>
    </source>
</reference>
<dbReference type="Proteomes" id="UP000596329">
    <property type="component" value="Chromosome"/>
</dbReference>
<proteinExistence type="predicted"/>
<evidence type="ECO:0000313" key="2">
    <source>
        <dbReference type="Proteomes" id="UP000596329"/>
    </source>
</evidence>
<organism evidence="1 2">
    <name type="scientific">Flavobacterium psychrophilum</name>
    <dbReference type="NCBI Taxonomy" id="96345"/>
    <lineage>
        <taxon>Bacteria</taxon>
        <taxon>Pseudomonadati</taxon>
        <taxon>Bacteroidota</taxon>
        <taxon>Flavobacteriia</taxon>
        <taxon>Flavobacteriales</taxon>
        <taxon>Flavobacteriaceae</taxon>
        <taxon>Flavobacterium</taxon>
    </lineage>
</organism>
<sequence length="85" mass="10145">MSRLFIANKDTIAITKILKDKEFVELDEQITNLEADEVFMLWIDKKNKSFHLIDNQSLIEKQRVLKEIFKDEKIYTANLITIQSW</sequence>